<gene>
    <name evidence="7" type="ORF">G01um101477_11</name>
</gene>
<dbReference type="AlphaFoldDB" id="A0A554JE91"/>
<dbReference type="Pfam" id="PF00160">
    <property type="entry name" value="Pro_isomerase"/>
    <property type="match status" value="1"/>
</dbReference>
<feature type="compositionally biased region" description="Polar residues" evidence="4">
    <location>
        <begin position="39"/>
        <end position="53"/>
    </location>
</feature>
<comment type="catalytic activity">
    <reaction evidence="3">
        <text>[protein]-peptidylproline (omega=180) = [protein]-peptidylproline (omega=0)</text>
        <dbReference type="Rhea" id="RHEA:16237"/>
        <dbReference type="Rhea" id="RHEA-COMP:10747"/>
        <dbReference type="Rhea" id="RHEA-COMP:10748"/>
        <dbReference type="ChEBI" id="CHEBI:83833"/>
        <dbReference type="ChEBI" id="CHEBI:83834"/>
        <dbReference type="EC" id="5.2.1.8"/>
    </reaction>
</comment>
<evidence type="ECO:0000256" key="5">
    <source>
        <dbReference type="SAM" id="Phobius"/>
    </source>
</evidence>
<comment type="function">
    <text evidence="3">PPIases accelerate the folding of proteins. It catalyzes the cis-trans isomerization of proline imidic peptide bonds in oligopeptides.</text>
</comment>
<evidence type="ECO:0000259" key="6">
    <source>
        <dbReference type="PROSITE" id="PS50072"/>
    </source>
</evidence>
<comment type="similarity">
    <text evidence="3">Belongs to the cyclophilin-type PPIase family.</text>
</comment>
<feature type="region of interest" description="Disordered" evidence="4">
    <location>
        <begin position="32"/>
        <end position="66"/>
    </location>
</feature>
<dbReference type="PROSITE" id="PS50072">
    <property type="entry name" value="CSA_PPIASE_2"/>
    <property type="match status" value="1"/>
</dbReference>
<feature type="transmembrane region" description="Helical" evidence="5">
    <location>
        <begin position="6"/>
        <end position="24"/>
    </location>
</feature>
<dbReference type="Proteomes" id="UP000319613">
    <property type="component" value="Unassembled WGS sequence"/>
</dbReference>
<dbReference type="PRINTS" id="PR00153">
    <property type="entry name" value="CSAPPISMRASE"/>
</dbReference>
<evidence type="ECO:0000256" key="3">
    <source>
        <dbReference type="RuleBase" id="RU363019"/>
    </source>
</evidence>
<dbReference type="CDD" id="cd00317">
    <property type="entry name" value="cyclophilin"/>
    <property type="match status" value="1"/>
</dbReference>
<proteinExistence type="inferred from homology"/>
<keyword evidence="5" id="KW-0812">Transmembrane</keyword>
<reference evidence="7 8" key="1">
    <citation type="submission" date="2017-07" db="EMBL/GenBank/DDBJ databases">
        <title>Mechanisms for carbon and nitrogen cycling indicate functional differentiation within the Candidate Phyla Radiation.</title>
        <authorList>
            <person name="Danczak R.E."/>
            <person name="Johnston M.D."/>
            <person name="Kenah C."/>
            <person name="Slattery M."/>
            <person name="Wrighton K.C."/>
            <person name="Wilkins M.J."/>
        </authorList>
    </citation>
    <scope>NUCLEOTIDE SEQUENCE [LARGE SCALE GENOMIC DNA]</scope>
    <source>
        <strain evidence="7">Gr01-1014_77</strain>
    </source>
</reference>
<sequence length="238" mass="25405">MTNAVKISSVIAAIIVIVAVVMIVKNNKGGSREEVKDMVSQTENKQPENQTNPCADASQKDSNGKFKPAVDIANKTAVLQTSMGEISFKLYDQDAPKTVQNFVCLIQKGYYDGIKFHRVSHGFVIQAGDPTGTGAGGESIFGGKFEDELNPETPSYKEGYVEGVLAMANSGPNTNGSQFFIMTDTRTDLSHAYTIFGKVTVGLDVVKKIGAVPVEPGPFGTEDGAPKTPVLINKAIIK</sequence>
<evidence type="ECO:0000313" key="8">
    <source>
        <dbReference type="Proteomes" id="UP000319613"/>
    </source>
</evidence>
<dbReference type="Gene3D" id="2.40.100.10">
    <property type="entry name" value="Cyclophilin-like"/>
    <property type="match status" value="1"/>
</dbReference>
<dbReference type="InterPro" id="IPR044666">
    <property type="entry name" value="Cyclophilin_A-like"/>
</dbReference>
<name>A0A554JE91_9BACT</name>
<keyword evidence="5" id="KW-1133">Transmembrane helix</keyword>
<feature type="domain" description="PPIase cyclophilin-type" evidence="6">
    <location>
        <begin position="73"/>
        <end position="237"/>
    </location>
</feature>
<comment type="caution">
    <text evidence="7">The sequence shown here is derived from an EMBL/GenBank/DDBJ whole genome shotgun (WGS) entry which is preliminary data.</text>
</comment>
<keyword evidence="1 3" id="KW-0697">Rotamase</keyword>
<dbReference type="PANTHER" id="PTHR45625:SF4">
    <property type="entry name" value="PEPTIDYLPROLYL ISOMERASE DOMAIN AND WD REPEAT-CONTAINING PROTEIN 1"/>
    <property type="match status" value="1"/>
</dbReference>
<accession>A0A554JE91</accession>
<dbReference type="InterPro" id="IPR029000">
    <property type="entry name" value="Cyclophilin-like_dom_sf"/>
</dbReference>
<evidence type="ECO:0000256" key="2">
    <source>
        <dbReference type="ARBA" id="ARBA00023235"/>
    </source>
</evidence>
<dbReference type="PANTHER" id="PTHR45625">
    <property type="entry name" value="PEPTIDYL-PROLYL CIS-TRANS ISOMERASE-RELATED"/>
    <property type="match status" value="1"/>
</dbReference>
<dbReference type="InterPro" id="IPR002130">
    <property type="entry name" value="Cyclophilin-type_PPIase_dom"/>
</dbReference>
<protein>
    <recommendedName>
        <fullName evidence="3">Peptidyl-prolyl cis-trans isomerase</fullName>
        <shortName evidence="3">PPIase</shortName>
        <ecNumber evidence="3">5.2.1.8</ecNumber>
    </recommendedName>
</protein>
<organism evidence="7 8">
    <name type="scientific">Candidatus Doudnabacteria bacterium Gr01-1014_77</name>
    <dbReference type="NCBI Taxonomy" id="2017133"/>
    <lineage>
        <taxon>Bacteria</taxon>
        <taxon>Candidatus Doudnaibacteriota</taxon>
    </lineage>
</organism>
<dbReference type="EMBL" id="VMFF01000001">
    <property type="protein sequence ID" value="TSC66676.1"/>
    <property type="molecule type" value="Genomic_DNA"/>
</dbReference>
<evidence type="ECO:0000256" key="1">
    <source>
        <dbReference type="ARBA" id="ARBA00023110"/>
    </source>
</evidence>
<evidence type="ECO:0000256" key="4">
    <source>
        <dbReference type="SAM" id="MobiDB-lite"/>
    </source>
</evidence>
<evidence type="ECO:0000313" key="7">
    <source>
        <dbReference type="EMBL" id="TSC66676.1"/>
    </source>
</evidence>
<dbReference type="GO" id="GO:0003755">
    <property type="term" value="F:peptidyl-prolyl cis-trans isomerase activity"/>
    <property type="evidence" value="ECO:0007669"/>
    <property type="project" value="UniProtKB-UniRule"/>
</dbReference>
<keyword evidence="2 3" id="KW-0413">Isomerase</keyword>
<dbReference type="EC" id="5.2.1.8" evidence="3"/>
<keyword evidence="5" id="KW-0472">Membrane</keyword>
<dbReference type="SUPFAM" id="SSF50891">
    <property type="entry name" value="Cyclophilin-like"/>
    <property type="match status" value="1"/>
</dbReference>